<proteinExistence type="inferred from homology"/>
<dbReference type="KEGG" id="mol:YLM1_0467"/>
<dbReference type="PANTHER" id="PTHR23127:SF0">
    <property type="entry name" value="H_ACA RIBONUCLEOPROTEIN COMPLEX SUBUNIT DKC1"/>
    <property type="match status" value="1"/>
</dbReference>
<dbReference type="Gene3D" id="2.30.130.10">
    <property type="entry name" value="PUA domain"/>
    <property type="match status" value="1"/>
</dbReference>
<dbReference type="Pfam" id="PF01472">
    <property type="entry name" value="PUA"/>
    <property type="match status" value="1"/>
</dbReference>
<dbReference type="InterPro" id="IPR020103">
    <property type="entry name" value="PsdUridine_synth_cat_dom_sf"/>
</dbReference>
<reference evidence="8 9" key="1">
    <citation type="journal article" date="2016" name="Genome Announc.">
        <title>Draft Genome Sequence of the Rumen Methanogen Methanobrevibacter olleyae YLM1.</title>
        <authorList>
            <person name="Kelly W.J."/>
            <person name="Li D."/>
            <person name="Lambie S.C."/>
            <person name="Cox F."/>
            <person name="Attwood G.T."/>
            <person name="Altermann E."/>
            <person name="Leahy S.C."/>
        </authorList>
    </citation>
    <scope>NUCLEOTIDE SEQUENCE [LARGE SCALE GENOMIC DNA]</scope>
    <source>
        <strain evidence="8 9">YLM1</strain>
    </source>
</reference>
<dbReference type="STRING" id="294671.YLM1_0467"/>
<dbReference type="Proteomes" id="UP000066376">
    <property type="component" value="Chromosome"/>
</dbReference>
<dbReference type="Gene3D" id="3.30.2350.10">
    <property type="entry name" value="Pseudouridine synthase"/>
    <property type="match status" value="1"/>
</dbReference>
<evidence type="ECO:0000313" key="8">
    <source>
        <dbReference type="EMBL" id="AMK15024.1"/>
    </source>
</evidence>
<accession>A0A126QYZ7</accession>
<dbReference type="InterPro" id="IPR012960">
    <property type="entry name" value="Dyskerin-like"/>
</dbReference>
<dbReference type="InterPro" id="IPR032819">
    <property type="entry name" value="TruB_C"/>
</dbReference>
<dbReference type="InterPro" id="IPR015947">
    <property type="entry name" value="PUA-like_sf"/>
</dbReference>
<evidence type="ECO:0000256" key="4">
    <source>
        <dbReference type="ARBA" id="ARBA00060775"/>
    </source>
</evidence>
<dbReference type="Pfam" id="PF01509">
    <property type="entry name" value="TruB_N"/>
    <property type="match status" value="1"/>
</dbReference>
<dbReference type="NCBIfam" id="TIGR00425">
    <property type="entry name" value="CBF5"/>
    <property type="match status" value="1"/>
</dbReference>
<dbReference type="Pfam" id="PF16198">
    <property type="entry name" value="TruB_C_2"/>
    <property type="match status" value="1"/>
</dbReference>
<dbReference type="HAMAP" id="MF_01081">
    <property type="entry name" value="TruB_arch"/>
    <property type="match status" value="1"/>
</dbReference>
<dbReference type="SUPFAM" id="SSF55120">
    <property type="entry name" value="Pseudouridine synthase"/>
    <property type="match status" value="1"/>
</dbReference>
<dbReference type="SUPFAM" id="SSF88697">
    <property type="entry name" value="PUA domain-like"/>
    <property type="match status" value="1"/>
</dbReference>
<organism evidence="8 9">
    <name type="scientific">Methanobrevibacter olleyae</name>
    <dbReference type="NCBI Taxonomy" id="294671"/>
    <lineage>
        <taxon>Archaea</taxon>
        <taxon>Methanobacteriati</taxon>
        <taxon>Methanobacteriota</taxon>
        <taxon>Methanomada group</taxon>
        <taxon>Methanobacteria</taxon>
        <taxon>Methanobacteriales</taxon>
        <taxon>Methanobacteriaceae</taxon>
        <taxon>Methanobrevibacter</taxon>
    </lineage>
</organism>
<comment type="similarity">
    <text evidence="4 5">Belongs to the pseudouridine synthase TruB family. Type 2 subfamily.</text>
</comment>
<dbReference type="AlphaFoldDB" id="A0A126QYZ7"/>
<evidence type="ECO:0000259" key="7">
    <source>
        <dbReference type="SMART" id="SM01136"/>
    </source>
</evidence>
<dbReference type="NCBIfam" id="TIGR00451">
    <property type="entry name" value="unchar_dom_2"/>
    <property type="match status" value="1"/>
</dbReference>
<keyword evidence="1 5" id="KW-0819">tRNA processing</keyword>
<dbReference type="FunFam" id="3.30.2350.10:FF:000001">
    <property type="entry name" value="H/ACA ribonucleoprotein complex subunit CBF5"/>
    <property type="match status" value="1"/>
</dbReference>
<dbReference type="GO" id="GO:0160148">
    <property type="term" value="F:tRNA pseudouridine(55) synthase activity"/>
    <property type="evidence" value="ECO:0007669"/>
    <property type="project" value="UniProtKB-EC"/>
</dbReference>
<dbReference type="GO" id="GO:0003723">
    <property type="term" value="F:RNA binding"/>
    <property type="evidence" value="ECO:0007669"/>
    <property type="project" value="InterPro"/>
</dbReference>
<dbReference type="SMART" id="SM01136">
    <property type="entry name" value="DKCLD"/>
    <property type="match status" value="1"/>
</dbReference>
<dbReference type="PATRIC" id="fig|294671.3.peg.483"/>
<dbReference type="GO" id="GO:0031119">
    <property type="term" value="P:tRNA pseudouridine synthesis"/>
    <property type="evidence" value="ECO:0007669"/>
    <property type="project" value="UniProtKB-UniRule"/>
</dbReference>
<keyword evidence="2 5" id="KW-0413">Isomerase</keyword>
<reference evidence="9" key="2">
    <citation type="submission" date="2016-02" db="EMBL/GenBank/DDBJ databases">
        <title>The draft genome sequence of the rumen methanogen Methanobrevibacter olleyae YLM1.</title>
        <authorList>
            <consortium name="New Zealand Agricultural Greenhouse Gas Research Centre/Pastoral Greenhouse Gas Research Consortium"/>
            <person name="Kelly W.J."/>
            <person name="Li D."/>
            <person name="Lambie S.C."/>
            <person name="Attwood G.T."/>
            <person name="Altermann E."/>
            <person name="Leahy S.C."/>
        </authorList>
    </citation>
    <scope>NUCLEOTIDE SEQUENCE [LARGE SCALE GENOMIC DNA]</scope>
    <source>
        <strain evidence="9">YLM1</strain>
    </source>
</reference>
<feature type="active site" description="Nucleophile" evidence="5">
    <location>
        <position position="67"/>
    </location>
</feature>
<evidence type="ECO:0000256" key="1">
    <source>
        <dbReference type="ARBA" id="ARBA00022694"/>
    </source>
</evidence>
<sequence length="320" mass="35289">MDEYLIKSNVETNSEYGSNPYERPIEEHIAKGIINLDKPSGPTSHEVDSWVKRIVGANKTGHGGTLDPKVTGVLPIGIDNATRVSQLLLPAGKEYVCLMTLHKDIGEDQVKQIFDEFTGRIYQTPPVKSAVKRELRVRNIYYSTIYEIEGKDVLFRIACEAGTYVRTYCHDIGEALGCGAHMAELRRTRVGPFDERNDDLVSLHDLTDAYHFYIEDGDESYIRKAIQPMEVASSHLPQIFIKDSAVEAICHGAKLGAGGIAKLSKDIQKGNLVAIKSLKGELVAAGTSLFSSQEIINADSGLVVDTNKVFMDTGIYPKGW</sequence>
<dbReference type="EMBL" id="CP014265">
    <property type="protein sequence ID" value="AMK15024.1"/>
    <property type="molecule type" value="Genomic_DNA"/>
</dbReference>
<dbReference type="InterPro" id="IPR026326">
    <property type="entry name" value="TruB_arch"/>
</dbReference>
<comment type="function">
    <text evidence="3 5">Could be responsible for synthesis of pseudouridine from uracil-55 in the psi GC loop of transfer RNAs.</text>
</comment>
<evidence type="ECO:0000256" key="3">
    <source>
        <dbReference type="ARBA" id="ARBA00060072"/>
    </source>
</evidence>
<dbReference type="PANTHER" id="PTHR23127">
    <property type="entry name" value="CENTROMERE/MICROTUBULE BINDING PROTEIN CBF5"/>
    <property type="match status" value="1"/>
</dbReference>
<dbReference type="RefSeq" id="WP_067145925.1">
    <property type="nucleotide sequence ID" value="NZ_CP014265.1"/>
</dbReference>
<dbReference type="GO" id="GO:0031118">
    <property type="term" value="P:rRNA pseudouridine synthesis"/>
    <property type="evidence" value="ECO:0007669"/>
    <property type="project" value="TreeGrafter"/>
</dbReference>
<dbReference type="Pfam" id="PF08068">
    <property type="entry name" value="DKCLD"/>
    <property type="match status" value="1"/>
</dbReference>
<feature type="domain" description="Dyskerin-like" evidence="7">
    <location>
        <begin position="1"/>
        <end position="48"/>
    </location>
</feature>
<dbReference type="GeneID" id="28488766"/>
<dbReference type="InterPro" id="IPR002478">
    <property type="entry name" value="PUA"/>
</dbReference>
<evidence type="ECO:0000313" key="9">
    <source>
        <dbReference type="Proteomes" id="UP000066376"/>
    </source>
</evidence>
<name>A0A126QYZ7_METOL</name>
<dbReference type="InterPro" id="IPR004521">
    <property type="entry name" value="Uncharacterised_CHP00451"/>
</dbReference>
<dbReference type="PROSITE" id="PS50890">
    <property type="entry name" value="PUA"/>
    <property type="match status" value="1"/>
</dbReference>
<dbReference type="CDD" id="cd21148">
    <property type="entry name" value="PUA_Cbf5"/>
    <property type="match status" value="1"/>
</dbReference>
<dbReference type="EC" id="5.4.99.25" evidence="5"/>
<evidence type="ECO:0000259" key="6">
    <source>
        <dbReference type="SMART" id="SM00359"/>
    </source>
</evidence>
<dbReference type="InterPro" id="IPR036974">
    <property type="entry name" value="PUA_sf"/>
</dbReference>
<dbReference type="InterPro" id="IPR002501">
    <property type="entry name" value="PsdUridine_synth_N"/>
</dbReference>
<evidence type="ECO:0000256" key="5">
    <source>
        <dbReference type="HAMAP-Rule" id="MF_01081"/>
    </source>
</evidence>
<dbReference type="GO" id="GO:0000495">
    <property type="term" value="P:box H/ACA sno(s)RNA 3'-end processing"/>
    <property type="evidence" value="ECO:0007669"/>
    <property type="project" value="TreeGrafter"/>
</dbReference>
<dbReference type="GO" id="GO:1990481">
    <property type="term" value="P:mRNA pseudouridine synthesis"/>
    <property type="evidence" value="ECO:0007669"/>
    <property type="project" value="TreeGrafter"/>
</dbReference>
<dbReference type="SMART" id="SM00359">
    <property type="entry name" value="PUA"/>
    <property type="match status" value="1"/>
</dbReference>
<feature type="domain" description="PUA" evidence="6">
    <location>
        <begin position="237"/>
        <end position="311"/>
    </location>
</feature>
<keyword evidence="9" id="KW-1185">Reference proteome</keyword>
<dbReference type="NCBIfam" id="NF003280">
    <property type="entry name" value="PRK04270.1"/>
    <property type="match status" value="1"/>
</dbReference>
<comment type="catalytic activity">
    <reaction evidence="5">
        <text>uridine(55) in tRNA = pseudouridine(55) in tRNA</text>
        <dbReference type="Rhea" id="RHEA:42532"/>
        <dbReference type="Rhea" id="RHEA-COMP:10101"/>
        <dbReference type="Rhea" id="RHEA-COMP:10102"/>
        <dbReference type="ChEBI" id="CHEBI:65314"/>
        <dbReference type="ChEBI" id="CHEBI:65315"/>
        <dbReference type="EC" id="5.4.99.25"/>
    </reaction>
</comment>
<dbReference type="InterPro" id="IPR004802">
    <property type="entry name" value="tRNA_PsdUridine_synth_B_fam"/>
</dbReference>
<evidence type="ECO:0000256" key="2">
    <source>
        <dbReference type="ARBA" id="ARBA00023235"/>
    </source>
</evidence>
<protein>
    <recommendedName>
        <fullName evidence="5">Probable tRNA pseudouridine synthase B</fullName>
        <ecNumber evidence="5">5.4.99.25</ecNumber>
    </recommendedName>
    <alternativeName>
        <fullName evidence="5">tRNA pseudouridine(55) synthase</fullName>
        <shortName evidence="5">Psi55 synthase</shortName>
    </alternativeName>
    <alternativeName>
        <fullName evidence="5">tRNA pseudouridylate synthase</fullName>
    </alternativeName>
    <alternativeName>
        <fullName evidence="5">tRNA-uridine isomerase</fullName>
    </alternativeName>
</protein>
<dbReference type="CDD" id="cd02572">
    <property type="entry name" value="PseudoU_synth_hDyskerin"/>
    <property type="match status" value="1"/>
</dbReference>
<gene>
    <name evidence="5" type="primary">truB</name>
    <name evidence="8" type="ORF">YLM1_0467</name>
</gene>
<dbReference type="GO" id="GO:0031120">
    <property type="term" value="P:snRNA pseudouridine synthesis"/>
    <property type="evidence" value="ECO:0007669"/>
    <property type="project" value="TreeGrafter"/>
</dbReference>